<dbReference type="InterPro" id="IPR004369">
    <property type="entry name" value="Prolyl-tRNA_editing_YbaK/EbsC"/>
</dbReference>
<dbReference type="PANTHER" id="PTHR30411:SF0">
    <property type="entry name" value="CYS-TRNA(PRO)_CYS-TRNA(CYS) DEACYLASE YBAK"/>
    <property type="match status" value="1"/>
</dbReference>
<comment type="similarity">
    <text evidence="1">Belongs to the prolyl-tRNA editing family. YbaK/EbsC subfamily.</text>
</comment>
<dbReference type="GO" id="GO:0002161">
    <property type="term" value="F:aminoacyl-tRNA deacylase activity"/>
    <property type="evidence" value="ECO:0007669"/>
    <property type="project" value="InterPro"/>
</dbReference>
<dbReference type="Pfam" id="PF04073">
    <property type="entry name" value="tRNA_edit"/>
    <property type="match status" value="1"/>
</dbReference>
<evidence type="ECO:0000256" key="2">
    <source>
        <dbReference type="ARBA" id="ARBA00022917"/>
    </source>
</evidence>
<keyword evidence="2" id="KW-0648">Protein biosynthesis</keyword>
<dbReference type="PIRSF" id="PIRSF006181">
    <property type="entry name" value="EbsC_YbaK"/>
    <property type="match status" value="1"/>
</dbReference>
<sequence length="157" mass="16531">MARGTRAVQLLEQAGIGYTLHEYDPVAGAESYGEAVADALGVDPRRLFKTLVADVDGRPVVGIVPVSGKLSLKRLARAASGKHAVMANPTQAQRLTGYVVGGISPFGQRKALPMFLDTSACDHDTIWVSAGRRGLQVQLAPRELVAITGAVVADLAR</sequence>
<evidence type="ECO:0000256" key="1">
    <source>
        <dbReference type="ARBA" id="ARBA00009798"/>
    </source>
</evidence>
<organism evidence="5">
    <name type="scientific">hydrothermal vent metagenome</name>
    <dbReference type="NCBI Taxonomy" id="652676"/>
    <lineage>
        <taxon>unclassified sequences</taxon>
        <taxon>metagenomes</taxon>
        <taxon>ecological metagenomes</taxon>
    </lineage>
</organism>
<reference evidence="5" key="1">
    <citation type="submission" date="2018-06" db="EMBL/GenBank/DDBJ databases">
        <authorList>
            <person name="Zhirakovskaya E."/>
        </authorList>
    </citation>
    <scope>NUCLEOTIDE SEQUENCE</scope>
</reference>
<proteinExistence type="inferred from homology"/>
<dbReference type="EMBL" id="UOEI01000546">
    <property type="protein sequence ID" value="VAW07793.1"/>
    <property type="molecule type" value="Genomic_DNA"/>
</dbReference>
<dbReference type="InterPro" id="IPR007214">
    <property type="entry name" value="YbaK/aa-tRNA-synth-assoc-dom"/>
</dbReference>
<keyword evidence="3" id="KW-0456">Lyase</keyword>
<dbReference type="GO" id="GO:0016829">
    <property type="term" value="F:lyase activity"/>
    <property type="evidence" value="ECO:0007669"/>
    <property type="project" value="UniProtKB-KW"/>
</dbReference>
<dbReference type="PANTHER" id="PTHR30411">
    <property type="entry name" value="CYTOPLASMIC PROTEIN"/>
    <property type="match status" value="1"/>
</dbReference>
<dbReference type="GO" id="GO:0006412">
    <property type="term" value="P:translation"/>
    <property type="evidence" value="ECO:0007669"/>
    <property type="project" value="UniProtKB-KW"/>
</dbReference>
<dbReference type="SUPFAM" id="SSF55826">
    <property type="entry name" value="YbaK/ProRS associated domain"/>
    <property type="match status" value="1"/>
</dbReference>
<evidence type="ECO:0000256" key="3">
    <source>
        <dbReference type="ARBA" id="ARBA00023239"/>
    </source>
</evidence>
<dbReference type="InterPro" id="IPR036754">
    <property type="entry name" value="YbaK/aa-tRNA-synt-asso_dom_sf"/>
</dbReference>
<dbReference type="NCBIfam" id="TIGR00011">
    <property type="entry name" value="YbaK_EbsC"/>
    <property type="match status" value="1"/>
</dbReference>
<name>A0A3B0SUV6_9ZZZZ</name>
<gene>
    <name evidence="5" type="ORF">MNBD_ACTINO01-2589</name>
</gene>
<protein>
    <submittedName>
        <fullName evidence="5">Cys-tRNA(Pro) deacylase YbaK</fullName>
    </submittedName>
</protein>
<accession>A0A3B0SUV6</accession>
<evidence type="ECO:0000313" key="5">
    <source>
        <dbReference type="EMBL" id="VAW07793.1"/>
    </source>
</evidence>
<dbReference type="Gene3D" id="3.90.960.10">
    <property type="entry name" value="YbaK/aminoacyl-tRNA synthetase-associated domain"/>
    <property type="match status" value="1"/>
</dbReference>
<dbReference type="CDD" id="cd00002">
    <property type="entry name" value="YbaK_deacylase"/>
    <property type="match status" value="1"/>
</dbReference>
<dbReference type="AlphaFoldDB" id="A0A3B0SUV6"/>
<feature type="domain" description="YbaK/aminoacyl-tRNA synthetase-associated" evidence="4">
    <location>
        <begin position="34"/>
        <end position="145"/>
    </location>
</feature>
<evidence type="ECO:0000259" key="4">
    <source>
        <dbReference type="Pfam" id="PF04073"/>
    </source>
</evidence>